<feature type="transmembrane region" description="Helical" evidence="2">
    <location>
        <begin position="27"/>
        <end position="44"/>
    </location>
</feature>
<feature type="transmembrane region" description="Helical" evidence="2">
    <location>
        <begin position="402"/>
        <end position="421"/>
    </location>
</feature>
<organism evidence="3 4">
    <name type="scientific">Stratiformator vulcanicus</name>
    <dbReference type="NCBI Taxonomy" id="2527980"/>
    <lineage>
        <taxon>Bacteria</taxon>
        <taxon>Pseudomonadati</taxon>
        <taxon>Planctomycetota</taxon>
        <taxon>Planctomycetia</taxon>
        <taxon>Planctomycetales</taxon>
        <taxon>Planctomycetaceae</taxon>
        <taxon>Stratiformator</taxon>
    </lineage>
</organism>
<evidence type="ECO:0000256" key="2">
    <source>
        <dbReference type="SAM" id="Phobius"/>
    </source>
</evidence>
<feature type="transmembrane region" description="Helical" evidence="2">
    <location>
        <begin position="173"/>
        <end position="193"/>
    </location>
</feature>
<feature type="compositionally biased region" description="Basic and acidic residues" evidence="1">
    <location>
        <begin position="1001"/>
        <end position="1012"/>
    </location>
</feature>
<dbReference type="AlphaFoldDB" id="A0A517R366"/>
<feature type="transmembrane region" description="Helical" evidence="2">
    <location>
        <begin position="348"/>
        <end position="366"/>
    </location>
</feature>
<accession>A0A517R366</accession>
<dbReference type="EMBL" id="CP036268">
    <property type="protein sequence ID" value="QDT38277.1"/>
    <property type="molecule type" value="Genomic_DNA"/>
</dbReference>
<evidence type="ECO:0000313" key="4">
    <source>
        <dbReference type="Proteomes" id="UP000317318"/>
    </source>
</evidence>
<dbReference type="RefSeq" id="WP_145364390.1">
    <property type="nucleotide sequence ID" value="NZ_CP036268.1"/>
</dbReference>
<gene>
    <name evidence="3" type="ORF">Pan189_26670</name>
</gene>
<feature type="transmembrane region" description="Helical" evidence="2">
    <location>
        <begin position="118"/>
        <end position="137"/>
    </location>
</feature>
<feature type="transmembrane region" description="Helical" evidence="2">
    <location>
        <begin position="253"/>
        <end position="270"/>
    </location>
</feature>
<dbReference type="SUPFAM" id="SSF53335">
    <property type="entry name" value="S-adenosyl-L-methionine-dependent methyltransferases"/>
    <property type="match status" value="1"/>
</dbReference>
<dbReference type="Gene3D" id="3.40.50.150">
    <property type="entry name" value="Vaccinia Virus protein VP39"/>
    <property type="match status" value="1"/>
</dbReference>
<dbReference type="KEGG" id="svp:Pan189_26670"/>
<feature type="compositionally biased region" description="Basic and acidic residues" evidence="1">
    <location>
        <begin position="1020"/>
        <end position="1034"/>
    </location>
</feature>
<feature type="transmembrane region" description="Helical" evidence="2">
    <location>
        <begin position="279"/>
        <end position="300"/>
    </location>
</feature>
<proteinExistence type="predicted"/>
<evidence type="ECO:0000256" key="1">
    <source>
        <dbReference type="SAM" id="MobiDB-lite"/>
    </source>
</evidence>
<feature type="region of interest" description="Disordered" evidence="1">
    <location>
        <begin position="1001"/>
        <end position="1034"/>
    </location>
</feature>
<dbReference type="OrthoDB" id="207189at2"/>
<feature type="transmembrane region" description="Helical" evidence="2">
    <location>
        <begin position="78"/>
        <end position="98"/>
    </location>
</feature>
<feature type="transmembrane region" description="Helical" evidence="2">
    <location>
        <begin position="50"/>
        <end position="71"/>
    </location>
</feature>
<evidence type="ECO:0000313" key="3">
    <source>
        <dbReference type="EMBL" id="QDT38277.1"/>
    </source>
</evidence>
<feature type="transmembrane region" description="Helical" evidence="2">
    <location>
        <begin position="149"/>
        <end position="167"/>
    </location>
</feature>
<reference evidence="3 4" key="1">
    <citation type="submission" date="2019-02" db="EMBL/GenBank/DDBJ databases">
        <title>Deep-cultivation of Planctomycetes and their phenomic and genomic characterization uncovers novel biology.</title>
        <authorList>
            <person name="Wiegand S."/>
            <person name="Jogler M."/>
            <person name="Boedeker C."/>
            <person name="Pinto D."/>
            <person name="Vollmers J."/>
            <person name="Rivas-Marin E."/>
            <person name="Kohn T."/>
            <person name="Peeters S.H."/>
            <person name="Heuer A."/>
            <person name="Rast P."/>
            <person name="Oberbeckmann S."/>
            <person name="Bunk B."/>
            <person name="Jeske O."/>
            <person name="Meyerdierks A."/>
            <person name="Storesund J.E."/>
            <person name="Kallscheuer N."/>
            <person name="Luecker S."/>
            <person name="Lage O.M."/>
            <person name="Pohl T."/>
            <person name="Merkel B.J."/>
            <person name="Hornburger P."/>
            <person name="Mueller R.-W."/>
            <person name="Bruemmer F."/>
            <person name="Labrenz M."/>
            <person name="Spormann A.M."/>
            <person name="Op den Camp H."/>
            <person name="Overmann J."/>
            <person name="Amann R."/>
            <person name="Jetten M.S.M."/>
            <person name="Mascher T."/>
            <person name="Medema M.H."/>
            <person name="Devos D.P."/>
            <person name="Kaster A.-K."/>
            <person name="Ovreas L."/>
            <person name="Rohde M."/>
            <person name="Galperin M.Y."/>
            <person name="Jogler C."/>
        </authorList>
    </citation>
    <scope>NUCLEOTIDE SEQUENCE [LARGE SCALE GENOMIC DNA]</scope>
    <source>
        <strain evidence="3 4">Pan189</strain>
    </source>
</reference>
<feature type="transmembrane region" description="Helical" evidence="2">
    <location>
        <begin position="218"/>
        <end position="241"/>
    </location>
</feature>
<dbReference type="InterPro" id="IPR029063">
    <property type="entry name" value="SAM-dependent_MTases_sf"/>
</dbReference>
<keyword evidence="2" id="KW-0812">Transmembrane</keyword>
<keyword evidence="2" id="KW-1133">Transmembrane helix</keyword>
<name>A0A517R366_9PLAN</name>
<keyword evidence="2" id="KW-0472">Membrane</keyword>
<sequence>MTISTRLRQYGGTLAAAVTTPKVLKHIADGVIGLAVGMVLWSLIDRFLYLAGFGSSANLLMVALAACCFLIPRGRLNLGSFATSACVAVLAVLGALAGPLGDVSATLQLSTLAAGFPIWVGELIVGAILLLPAFIAIRCWIGHRGVSTVIAAEAIAIGIGLNAFLFASWIGPFAAGCIGSIVLALAAASDVFISQEKMESDGSIEGPDRSPKANTDRVTVLALCTLAVGCGLMASACPIMLSQLFPWGPSYDAAIVAALFAAITCCALIVPRIDLSTRIAVGSLAIIVAAVTMSVGYYWLTDLHLDSNAFIQSVWTLTTIRITTVTIPFCLLGFGLAVSTYPMKSGHWSPIVAAIGFGLGTFLLTNGVASELLLLIGAAAACIACLATLLSTFKGVVSRSRVAVVGGAFALTGLIAFGGTYDPVRPASLLFNTSAFIGRNAGFETNLLSVIEGGRCLATIEEGGKVTTLWRQNGVQVRICENGVTQAIVSSEPRLCPHASAEVMKALYPLLIHGDPDSILLMGDRGGAAIATCAALPIAKVDYVVQDLRVWDEINAQVWDGELRPSSDDERVHEITGSARQVLAAKQPNYDVLIDDPGSSSLPQAIPHFDPTFYRLASNSLLPGGVFCQRFRQIDLGPEPLRDVLSALRSVFSQAAVVEIGPGEFALLASNRDEPLLGNELVDRLKRPHVREILATLGWDWSVPLNVTSFDSETIDRFISENDVAFGRQESGLAYRLPLEVMRWGAKWQELSGAIQSNGKALLAHCVSATDQRQVLDRLAAVTGQRSLPARYPDQPWAYRKELKGLMTSQRRSPIRRVAAEATAPDLHPEDLRRVEYLQALAAARANPTFESISQVMSAARPYDPMMTYFAHAEVSELYRHLGEDAVGLELQHLLHTIYFADSTDRSVRNALRAIEIAIDHPELFAGPTERCDHLDGLLQVLKRRWDNRGTSEPKASGVVLNDVETSLKQIDAALAVLSAHEPDEIGRDRQSVKARTRAIEKTLERPLESYRTRLLPHHRSQDEKDKEPKNENS</sequence>
<keyword evidence="4" id="KW-1185">Reference proteome</keyword>
<feature type="transmembrane region" description="Helical" evidence="2">
    <location>
        <begin position="372"/>
        <end position="390"/>
    </location>
</feature>
<dbReference type="Proteomes" id="UP000317318">
    <property type="component" value="Chromosome"/>
</dbReference>
<protein>
    <submittedName>
        <fullName evidence="3">Spermidine synthase</fullName>
    </submittedName>
</protein>
<feature type="transmembrane region" description="Helical" evidence="2">
    <location>
        <begin position="320"/>
        <end position="341"/>
    </location>
</feature>